<gene>
    <name evidence="3" type="primary">ureF</name>
    <name evidence="4" type="ORF">CLV89_106142</name>
</gene>
<comment type="subunit">
    <text evidence="3">UreD, UreF and UreG form a complex that acts as a GTP-hydrolysis-dependent molecular chaperone, activating the urease apoprotein by helping to assemble the nickel containing metallocenter of UreC. The UreE protein probably delivers the nickel.</text>
</comment>
<sequence>MRTITRMTTATSTEMSSTATLLLMQWLSPAYPVGAFAYSHGLETAVADGHVQDGAGLSDWLADLLCHGGAQSDAVLLACAWRAQTGEELAEIDEVARAFCPSAERLRETDLQGDAFCRTTAGIWGDALPALTYPVAVGRAAQLHDIPLEPTLQMYLQAFVSNLIAAGQRLLALGQQEAQHRLAALTPLLQDTAASAFAATRDDLFGASFAADIASMRHETQYSRIFRS</sequence>
<proteinExistence type="inferred from homology"/>
<dbReference type="GO" id="GO:0016151">
    <property type="term" value="F:nickel cation binding"/>
    <property type="evidence" value="ECO:0007669"/>
    <property type="project" value="UniProtKB-UniRule"/>
</dbReference>
<evidence type="ECO:0000256" key="2">
    <source>
        <dbReference type="ARBA" id="ARBA00023186"/>
    </source>
</evidence>
<name>A0A2T1AG89_TRISK</name>
<comment type="similarity">
    <text evidence="3">Belongs to the UreF family.</text>
</comment>
<keyword evidence="2 3" id="KW-0143">Chaperone</keyword>
<keyword evidence="1 3" id="KW-0996">Nickel insertion</keyword>
<dbReference type="Proteomes" id="UP000237718">
    <property type="component" value="Unassembled WGS sequence"/>
</dbReference>
<dbReference type="Pfam" id="PF01730">
    <property type="entry name" value="UreF"/>
    <property type="match status" value="1"/>
</dbReference>
<comment type="function">
    <text evidence="3">Required for maturation of urease via the functional incorporation of the urease nickel metallocenter.</text>
</comment>
<organism evidence="4 5">
    <name type="scientific">Tritonibacter scottomollicae</name>
    <name type="common">Epibacterium scottomollicae</name>
    <dbReference type="NCBI Taxonomy" id="483013"/>
    <lineage>
        <taxon>Bacteria</taxon>
        <taxon>Pseudomonadati</taxon>
        <taxon>Pseudomonadota</taxon>
        <taxon>Alphaproteobacteria</taxon>
        <taxon>Rhodobacterales</taxon>
        <taxon>Paracoccaceae</taxon>
        <taxon>Tritonibacter</taxon>
    </lineage>
</organism>
<accession>A0A2T1AG89</accession>
<evidence type="ECO:0000256" key="3">
    <source>
        <dbReference type="HAMAP-Rule" id="MF_01385"/>
    </source>
</evidence>
<keyword evidence="3" id="KW-0963">Cytoplasm</keyword>
<reference evidence="4 5" key="1">
    <citation type="submission" date="2018-03" db="EMBL/GenBank/DDBJ databases">
        <title>Genomic Encyclopedia of Archaeal and Bacterial Type Strains, Phase II (KMG-II): from individual species to whole genera.</title>
        <authorList>
            <person name="Goeker M."/>
        </authorList>
    </citation>
    <scope>NUCLEOTIDE SEQUENCE [LARGE SCALE GENOMIC DNA]</scope>
    <source>
        <strain evidence="4 5">DSM 25328</strain>
    </source>
</reference>
<evidence type="ECO:0000313" key="4">
    <source>
        <dbReference type="EMBL" id="PRZ47609.1"/>
    </source>
</evidence>
<dbReference type="PANTHER" id="PTHR33620">
    <property type="entry name" value="UREASE ACCESSORY PROTEIN F"/>
    <property type="match status" value="1"/>
</dbReference>
<dbReference type="EMBL" id="PVUF01000006">
    <property type="protein sequence ID" value="PRZ47609.1"/>
    <property type="molecule type" value="Genomic_DNA"/>
</dbReference>
<dbReference type="InterPro" id="IPR038277">
    <property type="entry name" value="UreF_sf"/>
</dbReference>
<dbReference type="HAMAP" id="MF_01385">
    <property type="entry name" value="UreF"/>
    <property type="match status" value="1"/>
</dbReference>
<protein>
    <recommendedName>
        <fullName evidence="3">Urease accessory protein UreF</fullName>
    </recommendedName>
</protein>
<comment type="caution">
    <text evidence="4">The sequence shown here is derived from an EMBL/GenBank/DDBJ whole genome shotgun (WGS) entry which is preliminary data.</text>
</comment>
<comment type="subcellular location">
    <subcellularLocation>
        <location evidence="3">Cytoplasm</location>
    </subcellularLocation>
</comment>
<dbReference type="Gene3D" id="1.10.4190.10">
    <property type="entry name" value="Urease accessory protein UreF"/>
    <property type="match status" value="1"/>
</dbReference>
<evidence type="ECO:0000256" key="1">
    <source>
        <dbReference type="ARBA" id="ARBA00022988"/>
    </source>
</evidence>
<dbReference type="InterPro" id="IPR002639">
    <property type="entry name" value="UreF"/>
</dbReference>
<dbReference type="GO" id="GO:0005737">
    <property type="term" value="C:cytoplasm"/>
    <property type="evidence" value="ECO:0007669"/>
    <property type="project" value="UniProtKB-SubCell"/>
</dbReference>
<evidence type="ECO:0000313" key="5">
    <source>
        <dbReference type="Proteomes" id="UP000237718"/>
    </source>
</evidence>
<dbReference type="PIRSF" id="PIRSF009467">
    <property type="entry name" value="Ureas_acces_UreF"/>
    <property type="match status" value="1"/>
</dbReference>
<dbReference type="PANTHER" id="PTHR33620:SF1">
    <property type="entry name" value="UREASE ACCESSORY PROTEIN F"/>
    <property type="match status" value="1"/>
</dbReference>
<dbReference type="AlphaFoldDB" id="A0A2T1AG89"/>